<comment type="caution">
    <text evidence="1">The sequence shown here is derived from an EMBL/GenBank/DDBJ whole genome shotgun (WGS) entry which is preliminary data.</text>
</comment>
<proteinExistence type="predicted"/>
<dbReference type="EMBL" id="JARK01001354">
    <property type="protein sequence ID" value="EYC21963.1"/>
    <property type="molecule type" value="Genomic_DNA"/>
</dbReference>
<protein>
    <submittedName>
        <fullName evidence="1">Uncharacterized protein</fullName>
    </submittedName>
</protein>
<organism evidence="1 2">
    <name type="scientific">Ancylostoma ceylanicum</name>
    <dbReference type="NCBI Taxonomy" id="53326"/>
    <lineage>
        <taxon>Eukaryota</taxon>
        <taxon>Metazoa</taxon>
        <taxon>Ecdysozoa</taxon>
        <taxon>Nematoda</taxon>
        <taxon>Chromadorea</taxon>
        <taxon>Rhabditida</taxon>
        <taxon>Rhabditina</taxon>
        <taxon>Rhabditomorpha</taxon>
        <taxon>Strongyloidea</taxon>
        <taxon>Ancylostomatidae</taxon>
        <taxon>Ancylostomatinae</taxon>
        <taxon>Ancylostoma</taxon>
    </lineage>
</organism>
<name>A0A016V5G7_9BILA</name>
<keyword evidence="2" id="KW-1185">Reference proteome</keyword>
<dbReference type="Proteomes" id="UP000024635">
    <property type="component" value="Unassembled WGS sequence"/>
</dbReference>
<reference evidence="2" key="1">
    <citation type="journal article" date="2015" name="Nat. Genet.">
        <title>The genome and transcriptome of the zoonotic hookworm Ancylostoma ceylanicum identify infection-specific gene families.</title>
        <authorList>
            <person name="Schwarz E.M."/>
            <person name="Hu Y."/>
            <person name="Antoshechkin I."/>
            <person name="Miller M.M."/>
            <person name="Sternberg P.W."/>
            <person name="Aroian R.V."/>
        </authorList>
    </citation>
    <scope>NUCLEOTIDE SEQUENCE</scope>
    <source>
        <strain evidence="2">HY135</strain>
    </source>
</reference>
<gene>
    <name evidence="1" type="primary">Acey_s0018.g3634</name>
    <name evidence="1" type="ORF">Y032_0018g3634</name>
</gene>
<evidence type="ECO:0000313" key="2">
    <source>
        <dbReference type="Proteomes" id="UP000024635"/>
    </source>
</evidence>
<evidence type="ECO:0000313" key="1">
    <source>
        <dbReference type="EMBL" id="EYC21963.1"/>
    </source>
</evidence>
<dbReference type="AlphaFoldDB" id="A0A016V5G7"/>
<sequence>MNFALVNLFVFRSPSFTTTTKTRQPQGGCLPYILTSPSISLICLHLGQTCCHPSNQPIVNTFTLGSLNYASRLWPRQLRQVM</sequence>
<accession>A0A016V5G7</accession>